<dbReference type="GO" id="GO:0004519">
    <property type="term" value="F:endonuclease activity"/>
    <property type="evidence" value="ECO:0007669"/>
    <property type="project" value="UniProtKB-KW"/>
</dbReference>
<gene>
    <name evidence="2" type="ORF">C1SCF055_LOCUS18857</name>
</gene>
<keyword evidence="1" id="KW-0732">Signal</keyword>
<dbReference type="OrthoDB" id="462499at2759"/>
<dbReference type="EMBL" id="CAMXCT030001659">
    <property type="protein sequence ID" value="CAL4779310.1"/>
    <property type="molecule type" value="Genomic_DNA"/>
</dbReference>
<dbReference type="Proteomes" id="UP001152797">
    <property type="component" value="Unassembled WGS sequence"/>
</dbReference>
<reference evidence="3 4" key="2">
    <citation type="submission" date="2024-05" db="EMBL/GenBank/DDBJ databases">
        <authorList>
            <person name="Chen Y."/>
            <person name="Shah S."/>
            <person name="Dougan E. K."/>
            <person name="Thang M."/>
            <person name="Chan C."/>
        </authorList>
    </citation>
    <scope>NUCLEOTIDE SEQUENCE [LARGE SCALE GENOMIC DNA]</scope>
</reference>
<dbReference type="EMBL" id="CAMXCT020001659">
    <property type="protein sequence ID" value="CAL1145373.1"/>
    <property type="molecule type" value="Genomic_DNA"/>
</dbReference>
<evidence type="ECO:0000313" key="2">
    <source>
        <dbReference type="EMBL" id="CAI3991998.1"/>
    </source>
</evidence>
<accession>A0A9P1FX86</accession>
<feature type="signal peptide" evidence="1">
    <location>
        <begin position="1"/>
        <end position="22"/>
    </location>
</feature>
<name>A0A9P1FX86_9DINO</name>
<reference evidence="2" key="1">
    <citation type="submission" date="2022-10" db="EMBL/GenBank/DDBJ databases">
        <authorList>
            <person name="Chen Y."/>
            <person name="Dougan E. K."/>
            <person name="Chan C."/>
            <person name="Rhodes N."/>
            <person name="Thang M."/>
        </authorList>
    </citation>
    <scope>NUCLEOTIDE SEQUENCE</scope>
</reference>
<keyword evidence="3" id="KW-0255">Endonuclease</keyword>
<dbReference type="AlphaFoldDB" id="A0A9P1FX86"/>
<keyword evidence="3" id="KW-0378">Hydrolase</keyword>
<protein>
    <submittedName>
        <fullName evidence="3">Endonuclease/exonuclease/phosphatase domain-containing protein</fullName>
    </submittedName>
</protein>
<feature type="chain" id="PRO_5043272418" evidence="1">
    <location>
        <begin position="23"/>
        <end position="773"/>
    </location>
</feature>
<proteinExistence type="predicted"/>
<keyword evidence="4" id="KW-1185">Reference proteome</keyword>
<evidence type="ECO:0000313" key="3">
    <source>
        <dbReference type="EMBL" id="CAL4779310.1"/>
    </source>
</evidence>
<comment type="caution">
    <text evidence="2">The sequence shown here is derived from an EMBL/GenBank/DDBJ whole genome shotgun (WGS) entry which is preliminary data.</text>
</comment>
<sequence length="773" mass="79402">MAFPAEGGRFFSCLLVSCGLLAESVVVDNKGLGNVAVNDGELGTSFVELGSAKLQPGALLRVDEEHRVSLVDFEFYRFSLSEGTLELDDLYLYDELSQALDLTDQQTLLQARLGGPEVLSNSGDVAPCVDGKSDTRCHLDAGQNIVLKLAPGRPVSAYGFTVVNISGTAAIPVDFSMAGSADGSTWRNLSVKHSVTLPNGGSAGLMVGPFVLLDLTGQAASRSSGSEARWATETHPAKVEAVDLTTPAPVHLAFTSTVPPPPATSTAAPAAAQRVAEAVMKASEHSQLPVPEELASAAAAGAAAADRPEGSLSPEAIAEVAKGTGVSTPILQRLKSSLKAVDCKYYGAIMAMWNSASLARDGTDVAIKVKKVVTVSADAGFSVEQQAQAGAAAAAAGLASLTTEGPSGVIAEVLRASDAAGLDLEMQTRMAAVLETQSSQQQAALLMLLKAAVLSTTTDSATYSEPTYHTATGAAKLVGEEVAQAVASLDVDPQTKLQVISAAAAAAQEAEGHSSTTTSFDGVKLVVDAAQDAGIKDIGKLRKVQEEARIMTPDQQKAAARSLEAAGAGRPFANVTTTTRGPAAADTVEKVSGVVKAAAAAGMSEEQQASVAATAVVAASPAAQAAAGSAVSASATVQEPGLTKLVEAAKGLGLSTEQKSSNAACCENSSWCANDVAIVGHSLAKPDTFGPLWQTFQTGFQISKNCFTVQRNLSRIEPSSRPLIACHGTFHRKMIVQPSAVNECPCIDWVHASKNGALATSSFFDLRDKQVGL</sequence>
<dbReference type="EMBL" id="CAMXCT010001659">
    <property type="protein sequence ID" value="CAI3991998.1"/>
    <property type="molecule type" value="Genomic_DNA"/>
</dbReference>
<evidence type="ECO:0000313" key="4">
    <source>
        <dbReference type="Proteomes" id="UP001152797"/>
    </source>
</evidence>
<keyword evidence="3" id="KW-0540">Nuclease</keyword>
<organism evidence="2">
    <name type="scientific">Cladocopium goreaui</name>
    <dbReference type="NCBI Taxonomy" id="2562237"/>
    <lineage>
        <taxon>Eukaryota</taxon>
        <taxon>Sar</taxon>
        <taxon>Alveolata</taxon>
        <taxon>Dinophyceae</taxon>
        <taxon>Suessiales</taxon>
        <taxon>Symbiodiniaceae</taxon>
        <taxon>Cladocopium</taxon>
    </lineage>
</organism>
<evidence type="ECO:0000256" key="1">
    <source>
        <dbReference type="SAM" id="SignalP"/>
    </source>
</evidence>